<organism evidence="4 5">
    <name type="scientific">Paraoerskovia marina</name>
    <dbReference type="NCBI Taxonomy" id="545619"/>
    <lineage>
        <taxon>Bacteria</taxon>
        <taxon>Bacillati</taxon>
        <taxon>Actinomycetota</taxon>
        <taxon>Actinomycetes</taxon>
        <taxon>Micrococcales</taxon>
        <taxon>Cellulomonadaceae</taxon>
        <taxon>Paraoerskovia</taxon>
    </lineage>
</organism>
<dbReference type="GO" id="GO:0070490">
    <property type="term" value="P:protein pupylation"/>
    <property type="evidence" value="ECO:0007669"/>
    <property type="project" value="TreeGrafter"/>
</dbReference>
<feature type="region of interest" description="Disordered" evidence="3">
    <location>
        <begin position="73"/>
        <end position="92"/>
    </location>
</feature>
<gene>
    <name evidence="4" type="ORF">SAMN04489860_1841</name>
</gene>
<evidence type="ECO:0000256" key="1">
    <source>
        <dbReference type="ARBA" id="ARBA00009114"/>
    </source>
</evidence>
<dbReference type="PANTHER" id="PTHR42307">
    <property type="entry name" value="PUP DEAMIDASE/DEPUPYLASE"/>
    <property type="match status" value="1"/>
</dbReference>
<evidence type="ECO:0000256" key="3">
    <source>
        <dbReference type="SAM" id="MobiDB-lite"/>
    </source>
</evidence>
<evidence type="ECO:0000256" key="2">
    <source>
        <dbReference type="PIRSR" id="PIRSR018077-1"/>
    </source>
</evidence>
<dbReference type="NCBIfam" id="TIGR03688">
    <property type="entry name" value="depupylase_Dop"/>
    <property type="match status" value="1"/>
</dbReference>
<dbReference type="GO" id="GO:0019941">
    <property type="term" value="P:modification-dependent protein catabolic process"/>
    <property type="evidence" value="ECO:0007669"/>
    <property type="project" value="InterPro"/>
</dbReference>
<dbReference type="InterPro" id="IPR022366">
    <property type="entry name" value="Pup_deamidase"/>
</dbReference>
<dbReference type="GO" id="GO:0000502">
    <property type="term" value="C:proteasome complex"/>
    <property type="evidence" value="ECO:0007669"/>
    <property type="project" value="UniProtKB-KW"/>
</dbReference>
<dbReference type="EMBL" id="LT629776">
    <property type="protein sequence ID" value="SDS56904.1"/>
    <property type="molecule type" value="Genomic_DNA"/>
</dbReference>
<dbReference type="GO" id="GO:0010498">
    <property type="term" value="P:proteasomal protein catabolic process"/>
    <property type="evidence" value="ECO:0007669"/>
    <property type="project" value="InterPro"/>
</dbReference>
<dbReference type="GO" id="GO:0008233">
    <property type="term" value="F:peptidase activity"/>
    <property type="evidence" value="ECO:0007669"/>
    <property type="project" value="InterPro"/>
</dbReference>
<dbReference type="STRING" id="545619.SAMN04489860_1841"/>
<dbReference type="AlphaFoldDB" id="A0A1H1T9S4"/>
<evidence type="ECO:0000313" key="4">
    <source>
        <dbReference type="EMBL" id="SDS56904.1"/>
    </source>
</evidence>
<reference evidence="5" key="1">
    <citation type="submission" date="2016-10" db="EMBL/GenBank/DDBJ databases">
        <authorList>
            <person name="Varghese N."/>
            <person name="Submissions S."/>
        </authorList>
    </citation>
    <scope>NUCLEOTIDE SEQUENCE [LARGE SCALE GENOMIC DNA]</scope>
    <source>
        <strain evidence="5">DSM 22126</strain>
    </source>
</reference>
<name>A0A1H1T9S4_9CELL</name>
<dbReference type="Pfam" id="PF03136">
    <property type="entry name" value="Pup_ligase"/>
    <property type="match status" value="1"/>
</dbReference>
<comment type="similarity">
    <text evidence="1">Belongs to the Pup ligase/Pup deamidase family. Pup deamidase subfamily.</text>
</comment>
<sequence length="540" mass="59379">MTARRVMGIETEYGVLQSGRPLANPMLMSSQIVTTYRALAQSPAGQLARARWDYDDEDPLADARGFRLDRASAHPSLLTDDPTRPAPSGETDAFQRIERPSVEAYDDPSAANAILTNGARLYVDHAHPEYSSPEVTNPLDAVRWDVAGERVVLAASRSLAQVGIDVVPYKNNVDGKGASYGTHENFLVDRDLPFDTLVDGLTPFLVTRQVFAGSGRVGLGQTGQHAGFQISQRADYVEAEVGLETTLRRPIVNTRDEPHAERSRWRRLHLIIGDANLFETATYLKLGTTSLVLWLLENLGALAERGLDTAARLRELRLADPVADTQLVSRDLDLSTPLRLASGETATALEIQKRYLAVVREAQDALGGPDEITAEVLDRWTSVLDRLGRDLGECTRDVEWVAKLRLLDRMRRRDGLAWDHPRLAALDLQWSDVRPERGVYHRLVAADAVDRLVDEGEVARAVHHAPTDTRAYFRGEVVARYGGQVSAASWDSVIFDVPGAESLQRVPMLDPHRGTREDLGALLDASPDARSLLAGLSGTA</sequence>
<keyword evidence="4" id="KW-0647">Proteasome</keyword>
<evidence type="ECO:0000313" key="5">
    <source>
        <dbReference type="Proteomes" id="UP000185663"/>
    </source>
</evidence>
<proteinExistence type="inferred from homology"/>
<keyword evidence="5" id="KW-1185">Reference proteome</keyword>
<dbReference type="PANTHER" id="PTHR42307:SF2">
    <property type="entry name" value="PUP DEAMIDASE_DEPUPYLASE"/>
    <property type="match status" value="1"/>
</dbReference>
<dbReference type="Proteomes" id="UP000185663">
    <property type="component" value="Chromosome I"/>
</dbReference>
<dbReference type="PIRSF" id="PIRSF018077">
    <property type="entry name" value="UCP018077"/>
    <property type="match status" value="1"/>
</dbReference>
<dbReference type="eggNOG" id="COG4122">
    <property type="taxonomic scope" value="Bacteria"/>
</dbReference>
<dbReference type="InterPro" id="IPR004347">
    <property type="entry name" value="Pup_ligase/deamidase"/>
</dbReference>
<feature type="active site" description="Proton acceptor" evidence="2">
    <location>
        <position position="124"/>
    </location>
</feature>
<dbReference type="GO" id="GO:0005524">
    <property type="term" value="F:ATP binding"/>
    <property type="evidence" value="ECO:0007669"/>
    <property type="project" value="TreeGrafter"/>
</dbReference>
<accession>A0A1H1T9S4</accession>
<protein>
    <submittedName>
        <fullName evidence="4">Proteasome accessory factor A</fullName>
    </submittedName>
</protein>
<dbReference type="GO" id="GO:0016811">
    <property type="term" value="F:hydrolase activity, acting on carbon-nitrogen (but not peptide) bonds, in linear amides"/>
    <property type="evidence" value="ECO:0007669"/>
    <property type="project" value="InterPro"/>
</dbReference>